<dbReference type="InterPro" id="IPR015943">
    <property type="entry name" value="WD40/YVTN_repeat-like_dom_sf"/>
</dbReference>
<feature type="repeat" description="PPR" evidence="3">
    <location>
        <begin position="142"/>
        <end position="176"/>
    </location>
</feature>
<dbReference type="OrthoDB" id="185373at2759"/>
<feature type="repeat" description="PPR" evidence="3">
    <location>
        <begin position="277"/>
        <end position="311"/>
    </location>
</feature>
<dbReference type="GO" id="GO:0003723">
    <property type="term" value="F:RNA binding"/>
    <property type="evidence" value="ECO:0007669"/>
    <property type="project" value="InterPro"/>
</dbReference>
<dbReference type="InterPro" id="IPR036322">
    <property type="entry name" value="WD40_repeat_dom_sf"/>
</dbReference>
<dbReference type="PANTHER" id="PTHR47926:SF519">
    <property type="entry name" value="DYW DOMAIN-CONTAINING PROTEIN"/>
    <property type="match status" value="1"/>
</dbReference>
<dbReference type="SUPFAM" id="SSF48452">
    <property type="entry name" value="TPR-like"/>
    <property type="match status" value="1"/>
</dbReference>
<dbReference type="GO" id="GO:0009451">
    <property type="term" value="P:RNA modification"/>
    <property type="evidence" value="ECO:0007669"/>
    <property type="project" value="InterPro"/>
</dbReference>
<dbReference type="Pfam" id="PF00400">
    <property type="entry name" value="WD40"/>
    <property type="match status" value="3"/>
</dbReference>
<dbReference type="Gene3D" id="2.130.10.10">
    <property type="entry name" value="YVTN repeat-like/Quinoprotein amine dehydrogenase"/>
    <property type="match status" value="1"/>
</dbReference>
<dbReference type="PANTHER" id="PTHR47926">
    <property type="entry name" value="PENTATRICOPEPTIDE REPEAT-CONTAINING PROTEIN"/>
    <property type="match status" value="1"/>
</dbReference>
<evidence type="ECO:0000313" key="5">
    <source>
        <dbReference type="Proteomes" id="UP001055439"/>
    </source>
</evidence>
<evidence type="ECO:0000256" key="2">
    <source>
        <dbReference type="PROSITE-ProRule" id="PRU00221"/>
    </source>
</evidence>
<evidence type="ECO:0000256" key="1">
    <source>
        <dbReference type="ARBA" id="ARBA00022737"/>
    </source>
</evidence>
<keyword evidence="2" id="KW-0853">WD repeat</keyword>
<dbReference type="InterPro" id="IPR046960">
    <property type="entry name" value="PPR_At4g14850-like_plant"/>
</dbReference>
<organism evidence="4 5">
    <name type="scientific">Musa troglodytarum</name>
    <name type="common">fe'i banana</name>
    <dbReference type="NCBI Taxonomy" id="320322"/>
    <lineage>
        <taxon>Eukaryota</taxon>
        <taxon>Viridiplantae</taxon>
        <taxon>Streptophyta</taxon>
        <taxon>Embryophyta</taxon>
        <taxon>Tracheophyta</taxon>
        <taxon>Spermatophyta</taxon>
        <taxon>Magnoliopsida</taxon>
        <taxon>Liliopsida</taxon>
        <taxon>Zingiberales</taxon>
        <taxon>Musaceae</taxon>
        <taxon>Musa</taxon>
    </lineage>
</organism>
<dbReference type="InterPro" id="IPR046848">
    <property type="entry name" value="E_motif"/>
</dbReference>
<dbReference type="Pfam" id="PF20431">
    <property type="entry name" value="E_motif"/>
    <property type="match status" value="1"/>
</dbReference>
<dbReference type="Gene3D" id="1.25.40.10">
    <property type="entry name" value="Tetratricopeptide repeat domain"/>
    <property type="match status" value="4"/>
</dbReference>
<keyword evidence="1" id="KW-0677">Repeat</keyword>
<dbReference type="EMBL" id="CP097508">
    <property type="protein sequence ID" value="URE08507.1"/>
    <property type="molecule type" value="Genomic_DNA"/>
</dbReference>
<dbReference type="SUPFAM" id="SSF50978">
    <property type="entry name" value="WD40 repeat-like"/>
    <property type="match status" value="1"/>
</dbReference>
<dbReference type="InterPro" id="IPR011990">
    <property type="entry name" value="TPR-like_helical_dom_sf"/>
</dbReference>
<dbReference type="PROSITE" id="PS51375">
    <property type="entry name" value="PPR"/>
    <property type="match status" value="2"/>
</dbReference>
<reference evidence="4" key="1">
    <citation type="submission" date="2022-05" db="EMBL/GenBank/DDBJ databases">
        <title>The Musa troglodytarum L. genome provides insights into the mechanism of non-climacteric behaviour and enrichment of carotenoids.</title>
        <authorList>
            <person name="Wang J."/>
        </authorList>
    </citation>
    <scope>NUCLEOTIDE SEQUENCE</scope>
    <source>
        <tissue evidence="4">Leaf</tissue>
    </source>
</reference>
<dbReference type="PROSITE" id="PS50294">
    <property type="entry name" value="WD_REPEATS_REGION"/>
    <property type="match status" value="1"/>
</dbReference>
<dbReference type="InterPro" id="IPR001680">
    <property type="entry name" value="WD40_rpt"/>
</dbReference>
<feature type="repeat" description="WD" evidence="2">
    <location>
        <begin position="521"/>
        <end position="562"/>
    </location>
</feature>
<proteinExistence type="predicted"/>
<evidence type="ECO:0000256" key="3">
    <source>
        <dbReference type="PROSITE-ProRule" id="PRU00708"/>
    </source>
</evidence>
<dbReference type="InterPro" id="IPR002885">
    <property type="entry name" value="PPR_rpt"/>
</dbReference>
<dbReference type="AlphaFoldDB" id="A0A9E7G9A6"/>
<sequence length="643" mass="70430">MCFSVQLSLNLLRSIPSRPSPSGFYASALQTCLRTENLSVGRSIHAHVIKAGLQLGIYLANNLICLYAKFGFFEDAHHVFDEMPIKDAFSWNTVLSMTVHSFVVKLGLGGVVSTANSLINMYGKSGDVDTAKAVFDGMTLRSVSSWNSMISLFAQSGRMDLDREKFDEMTNHNIVSWSAIIAGYNQNNLNKEALELFLRMLKDHSAVPDNFTLTSALAACAYLGKLEVGKQIHSHIIRTAVLCHGQVRNALISMYSKSGGVEMARRVVKQTMASVLNVIAFTALLEGYVKLGDLQPAREIFDSMKYHDVIAWTAMELFRMMIDKGPKQNSYTLATMLNVCSSWASLDYGKHIHCKAIRSEGLSVSVSNALITMYARSGSITGAKRVFDQICQNAIAWGSLLSACKVHKDSNLAKIAAEKLLAIDPDNSGAYSTLASVYSTCGRWDAAAKANDLRQKTLQQMYKILTTHQAARGLLALGDYFQRLGALSYLWTTRVKEMASFGGLNTAAAGNVNPNKSLEVLPSPSDSVSSLSFSPKGNYLVATSWDNQVRCWEIMAGSSQPKASISHDHPVLCSTWKDDGTTVFSGGCDKIVKMWPLMSGGQPTTVAAHDAPVKEIAWIQQMNLLVTGSWDKTLRHANLIRIK</sequence>
<accession>A0A9E7G9A6</accession>
<feature type="repeat" description="WD" evidence="2">
    <location>
        <begin position="564"/>
        <end position="605"/>
    </location>
</feature>
<evidence type="ECO:0000313" key="4">
    <source>
        <dbReference type="EMBL" id="URE08507.1"/>
    </source>
</evidence>
<dbReference type="Pfam" id="PF13812">
    <property type="entry name" value="PPR_3"/>
    <property type="match status" value="1"/>
</dbReference>
<protein>
    <submittedName>
        <fullName evidence="4">Pentatricopeptide repeat-containing protein</fullName>
    </submittedName>
</protein>
<name>A0A9E7G9A6_9LILI</name>
<dbReference type="Proteomes" id="UP001055439">
    <property type="component" value="Chromosome 6"/>
</dbReference>
<dbReference type="PROSITE" id="PS50082">
    <property type="entry name" value="WD_REPEATS_2"/>
    <property type="match status" value="2"/>
</dbReference>
<dbReference type="NCBIfam" id="TIGR00756">
    <property type="entry name" value="PPR"/>
    <property type="match status" value="1"/>
</dbReference>
<keyword evidence="5" id="KW-1185">Reference proteome</keyword>
<dbReference type="SMART" id="SM00320">
    <property type="entry name" value="WD40"/>
    <property type="match status" value="3"/>
</dbReference>
<gene>
    <name evidence="4" type="ORF">MUK42_21998</name>
</gene>
<dbReference type="Pfam" id="PF01535">
    <property type="entry name" value="PPR"/>
    <property type="match status" value="6"/>
</dbReference>